<evidence type="ECO:0008006" key="4">
    <source>
        <dbReference type="Google" id="ProtNLM"/>
    </source>
</evidence>
<evidence type="ECO:0000313" key="2">
    <source>
        <dbReference type="EMBL" id="TKW06355.1"/>
    </source>
</evidence>
<gene>
    <name evidence="2" type="ORF">SEVIR_7G237066v2</name>
</gene>
<dbReference type="Gramene" id="TKW06355">
    <property type="protein sequence ID" value="TKW06355"/>
    <property type="gene ID" value="SEVIR_7G237066v2"/>
</dbReference>
<keyword evidence="1" id="KW-0732">Signal</keyword>
<dbReference type="AlphaFoldDB" id="A0A4U6TXB9"/>
<keyword evidence="3" id="KW-1185">Reference proteome</keyword>
<reference evidence="2" key="1">
    <citation type="submission" date="2019-03" db="EMBL/GenBank/DDBJ databases">
        <title>WGS assembly of Setaria viridis.</title>
        <authorList>
            <person name="Huang P."/>
            <person name="Jenkins J."/>
            <person name="Grimwood J."/>
            <person name="Barry K."/>
            <person name="Healey A."/>
            <person name="Mamidi S."/>
            <person name="Sreedasyam A."/>
            <person name="Shu S."/>
            <person name="Feldman M."/>
            <person name="Wu J."/>
            <person name="Yu Y."/>
            <person name="Chen C."/>
            <person name="Johnson J."/>
            <person name="Rokhsar D."/>
            <person name="Baxter I."/>
            <person name="Schmutz J."/>
            <person name="Brutnell T."/>
            <person name="Kellogg E."/>
        </authorList>
    </citation>
    <scope>NUCLEOTIDE SEQUENCE [LARGE SCALE GENOMIC DNA]</scope>
</reference>
<dbReference type="Proteomes" id="UP000298652">
    <property type="component" value="Chromosome 7"/>
</dbReference>
<feature type="chain" id="PRO_5021028773" description="Secreted protein" evidence="1">
    <location>
        <begin position="25"/>
        <end position="69"/>
    </location>
</feature>
<accession>A0A4U6TXB9</accession>
<sequence>MSCHIQCCLFFFGFMPFFIRTASSSRLEASRTFRLPLWCSSDGESTFDRNHHVTAQLEVISVTCAYCVV</sequence>
<proteinExistence type="predicted"/>
<dbReference type="EMBL" id="CM016558">
    <property type="protein sequence ID" value="TKW06355.1"/>
    <property type="molecule type" value="Genomic_DNA"/>
</dbReference>
<protein>
    <recommendedName>
        <fullName evidence="4">Secreted protein</fullName>
    </recommendedName>
</protein>
<organism evidence="2 3">
    <name type="scientific">Setaria viridis</name>
    <name type="common">Green bristlegrass</name>
    <name type="synonym">Setaria italica subsp. viridis</name>
    <dbReference type="NCBI Taxonomy" id="4556"/>
    <lineage>
        <taxon>Eukaryota</taxon>
        <taxon>Viridiplantae</taxon>
        <taxon>Streptophyta</taxon>
        <taxon>Embryophyta</taxon>
        <taxon>Tracheophyta</taxon>
        <taxon>Spermatophyta</taxon>
        <taxon>Magnoliopsida</taxon>
        <taxon>Liliopsida</taxon>
        <taxon>Poales</taxon>
        <taxon>Poaceae</taxon>
        <taxon>PACMAD clade</taxon>
        <taxon>Panicoideae</taxon>
        <taxon>Panicodae</taxon>
        <taxon>Paniceae</taxon>
        <taxon>Cenchrinae</taxon>
        <taxon>Setaria</taxon>
    </lineage>
</organism>
<evidence type="ECO:0000313" key="3">
    <source>
        <dbReference type="Proteomes" id="UP000298652"/>
    </source>
</evidence>
<evidence type="ECO:0000256" key="1">
    <source>
        <dbReference type="SAM" id="SignalP"/>
    </source>
</evidence>
<name>A0A4U6TXB9_SETVI</name>
<feature type="signal peptide" evidence="1">
    <location>
        <begin position="1"/>
        <end position="24"/>
    </location>
</feature>